<evidence type="ECO:0000313" key="2">
    <source>
        <dbReference type="Proteomes" id="UP000231134"/>
    </source>
</evidence>
<dbReference type="AlphaFoldDB" id="A0A2M9A9J2"/>
<dbReference type="EMBL" id="PGEX01000001">
    <property type="protein sequence ID" value="PJJ42354.1"/>
    <property type="molecule type" value="Genomic_DNA"/>
</dbReference>
<evidence type="ECO:0000313" key="1">
    <source>
        <dbReference type="EMBL" id="PJJ42354.1"/>
    </source>
</evidence>
<reference evidence="1 2" key="1">
    <citation type="submission" date="2017-11" db="EMBL/GenBank/DDBJ databases">
        <title>Animal gut microbial communities from fecal samples from Wisconsin, USA.</title>
        <authorList>
            <person name="Neumann A."/>
        </authorList>
    </citation>
    <scope>NUCLEOTIDE SEQUENCE [LARGE SCALE GENOMIC DNA]</scope>
    <source>
        <strain evidence="1 2">UWS3</strain>
    </source>
</reference>
<organism evidence="1 2">
    <name type="scientific">Hallerella succinigenes</name>
    <dbReference type="NCBI Taxonomy" id="1896222"/>
    <lineage>
        <taxon>Bacteria</taxon>
        <taxon>Pseudomonadati</taxon>
        <taxon>Fibrobacterota</taxon>
        <taxon>Fibrobacteria</taxon>
        <taxon>Fibrobacterales</taxon>
        <taxon>Fibrobacteraceae</taxon>
        <taxon>Hallerella</taxon>
    </lineage>
</organism>
<accession>A0A2M9A9J2</accession>
<gene>
    <name evidence="1" type="ORF">BGX16_2380</name>
</gene>
<dbReference type="RefSeq" id="WP_100426214.1">
    <property type="nucleotide sequence ID" value="NZ_PGEX01000001.1"/>
</dbReference>
<proteinExistence type="predicted"/>
<protein>
    <submittedName>
        <fullName evidence="1">Uncharacterized protein</fullName>
    </submittedName>
</protein>
<comment type="caution">
    <text evidence="1">The sequence shown here is derived from an EMBL/GenBank/DDBJ whole genome shotgun (WGS) entry which is preliminary data.</text>
</comment>
<sequence length="68" mass="7446">MKIKCCLCGNEFEPGNDPETGIPNGLGLVMENGHVYEVCSDCVSNRAEDIHIFIAMSEGEELNEEEKG</sequence>
<keyword evidence="2" id="KW-1185">Reference proteome</keyword>
<dbReference type="Proteomes" id="UP000231134">
    <property type="component" value="Unassembled WGS sequence"/>
</dbReference>
<name>A0A2M9A9J2_9BACT</name>
<dbReference type="OrthoDB" id="9805698at2"/>